<evidence type="ECO:0000313" key="1">
    <source>
        <dbReference type="EMBL" id="THH38203.1"/>
    </source>
</evidence>
<dbReference type="GO" id="GO:0016810">
    <property type="term" value="F:hydrolase activity, acting on carbon-nitrogen (but not peptide) bonds"/>
    <property type="evidence" value="ECO:0007669"/>
    <property type="project" value="InterPro"/>
</dbReference>
<comment type="caution">
    <text evidence="1">The sequence shown here is derived from an EMBL/GenBank/DDBJ whole genome shotgun (WGS) entry which is preliminary data.</text>
</comment>
<sequence>MKNAQAKQVLTPEAQAGVACVTLDQGRIVRISGRMGATAVPDYAPRLRRMYRAAVATAGRTTSQIADGSGAAPNMLPMDGELLCDAAGQTACDSLIFTGRGRSCITDVWSAGRHRVKAGRHVHRDRSAARFMAQTKELGQDK</sequence>
<dbReference type="RefSeq" id="WP_136461095.1">
    <property type="nucleotide sequence ID" value="NZ_SRKY01000001.1"/>
</dbReference>
<dbReference type="EMBL" id="SRKY01000001">
    <property type="protein sequence ID" value="THH38203.1"/>
    <property type="molecule type" value="Genomic_DNA"/>
</dbReference>
<accession>A0A4V3XKT4</accession>
<keyword evidence="2" id="KW-1185">Reference proteome</keyword>
<dbReference type="Gene3D" id="2.30.40.10">
    <property type="entry name" value="Urease, subunit C, domain 1"/>
    <property type="match status" value="1"/>
</dbReference>
<gene>
    <name evidence="1" type="ORF">E4Z66_01100</name>
</gene>
<proteinExistence type="predicted"/>
<dbReference type="InterPro" id="IPR011059">
    <property type="entry name" value="Metal-dep_hydrolase_composite"/>
</dbReference>
<evidence type="ECO:0000313" key="2">
    <source>
        <dbReference type="Proteomes" id="UP000306602"/>
    </source>
</evidence>
<dbReference type="Proteomes" id="UP000306602">
    <property type="component" value="Unassembled WGS sequence"/>
</dbReference>
<dbReference type="AlphaFoldDB" id="A0A4V3XKT4"/>
<protein>
    <submittedName>
        <fullName evidence="1">Uncharacterized protein</fullName>
    </submittedName>
</protein>
<organism evidence="1 2">
    <name type="scientific">Aliishimia ponticola</name>
    <dbReference type="NCBI Taxonomy" id="2499833"/>
    <lineage>
        <taxon>Bacteria</taxon>
        <taxon>Pseudomonadati</taxon>
        <taxon>Pseudomonadota</taxon>
        <taxon>Alphaproteobacteria</taxon>
        <taxon>Rhodobacterales</taxon>
        <taxon>Paracoccaceae</taxon>
        <taxon>Aliishimia</taxon>
    </lineage>
</organism>
<name>A0A4V3XKT4_9RHOB</name>
<reference evidence="1 2" key="1">
    <citation type="submission" date="2019-04" db="EMBL/GenBank/DDBJ databases">
        <title>Shimia ponticola sp. nov., isolated from seawater.</title>
        <authorList>
            <person name="Kim Y.-O."/>
            <person name="Yoon J.-H."/>
        </authorList>
    </citation>
    <scope>NUCLEOTIDE SEQUENCE [LARGE SCALE GENOMIC DNA]</scope>
    <source>
        <strain evidence="1 2">MYP11</strain>
    </source>
</reference>